<accession>A0A1R0H2R9</accession>
<reference evidence="1 2" key="1">
    <citation type="journal article" date="2016" name="Mol. Biol. Evol.">
        <title>Genome-Wide Survey of Gut Fungi (Harpellales) Reveals the First Horizontally Transferred Ubiquitin Gene from a Mosquito Host.</title>
        <authorList>
            <person name="Wang Y."/>
            <person name="White M.M."/>
            <person name="Kvist S."/>
            <person name="Moncalvo J.M."/>
        </authorList>
    </citation>
    <scope>NUCLEOTIDE SEQUENCE [LARGE SCALE GENOMIC DNA]</scope>
    <source>
        <strain evidence="1 2">ALG-7-W6</strain>
    </source>
</reference>
<evidence type="ECO:0000313" key="2">
    <source>
        <dbReference type="Proteomes" id="UP000187455"/>
    </source>
</evidence>
<keyword evidence="2" id="KW-1185">Reference proteome</keyword>
<evidence type="ECO:0000313" key="1">
    <source>
        <dbReference type="EMBL" id="OLY83455.1"/>
    </source>
</evidence>
<proteinExistence type="predicted"/>
<organism evidence="1 2">
    <name type="scientific">Smittium mucronatum</name>
    <dbReference type="NCBI Taxonomy" id="133383"/>
    <lineage>
        <taxon>Eukaryota</taxon>
        <taxon>Fungi</taxon>
        <taxon>Fungi incertae sedis</taxon>
        <taxon>Zoopagomycota</taxon>
        <taxon>Kickxellomycotina</taxon>
        <taxon>Harpellomycetes</taxon>
        <taxon>Harpellales</taxon>
        <taxon>Legeriomycetaceae</taxon>
        <taxon>Smittium</taxon>
    </lineage>
</organism>
<dbReference type="Proteomes" id="UP000187455">
    <property type="component" value="Unassembled WGS sequence"/>
</dbReference>
<comment type="caution">
    <text evidence="1">The sequence shown here is derived from an EMBL/GenBank/DDBJ whole genome shotgun (WGS) entry which is preliminary data.</text>
</comment>
<gene>
    <name evidence="1" type="ORF">AYI68_g2404</name>
</gene>
<name>A0A1R0H2R9_9FUNG</name>
<dbReference type="EMBL" id="LSSL01000897">
    <property type="protein sequence ID" value="OLY83455.1"/>
    <property type="molecule type" value="Genomic_DNA"/>
</dbReference>
<sequence length="73" mass="7522">MKLSLLLLASSASAFVIPFIGKSSDVAKRATKVKTTTAAVVAPSAKVPAPNGPDPVGEGNLFGSSWMWGASFW</sequence>
<dbReference type="AlphaFoldDB" id="A0A1R0H2R9"/>
<protein>
    <submittedName>
        <fullName evidence="1">Uncharacterized protein</fullName>
    </submittedName>
</protein>